<keyword evidence="6 8" id="KW-1133">Transmembrane helix</keyword>
<dbReference type="RefSeq" id="WP_073318961.1">
    <property type="nucleotide sequence ID" value="NZ_FQYP01000008.1"/>
</dbReference>
<evidence type="ECO:0000313" key="10">
    <source>
        <dbReference type="Proteomes" id="UP000184432"/>
    </source>
</evidence>
<feature type="transmembrane region" description="Helical" evidence="8">
    <location>
        <begin position="241"/>
        <end position="264"/>
    </location>
</feature>
<dbReference type="PRINTS" id="PR00175">
    <property type="entry name" value="NAALASMPORT"/>
</dbReference>
<proteinExistence type="inferred from homology"/>
<dbReference type="InterPro" id="IPR001463">
    <property type="entry name" value="Na/Ala_symport"/>
</dbReference>
<name>A0A1M6IV67_9FLAO</name>
<organism evidence="9 10">
    <name type="scientific">Aquimarina spongiae</name>
    <dbReference type="NCBI Taxonomy" id="570521"/>
    <lineage>
        <taxon>Bacteria</taxon>
        <taxon>Pseudomonadati</taxon>
        <taxon>Bacteroidota</taxon>
        <taxon>Flavobacteriia</taxon>
        <taxon>Flavobacteriales</taxon>
        <taxon>Flavobacteriaceae</taxon>
        <taxon>Aquimarina</taxon>
    </lineage>
</organism>
<evidence type="ECO:0000256" key="6">
    <source>
        <dbReference type="ARBA" id="ARBA00022989"/>
    </source>
</evidence>
<evidence type="ECO:0000256" key="1">
    <source>
        <dbReference type="ARBA" id="ARBA00004651"/>
    </source>
</evidence>
<reference evidence="10" key="1">
    <citation type="submission" date="2016-11" db="EMBL/GenBank/DDBJ databases">
        <authorList>
            <person name="Varghese N."/>
            <person name="Submissions S."/>
        </authorList>
    </citation>
    <scope>NUCLEOTIDE SEQUENCE [LARGE SCALE GENOMIC DNA]</scope>
    <source>
        <strain evidence="10">DSM 22623</strain>
    </source>
</reference>
<keyword evidence="8" id="KW-0769">Symport</keyword>
<feature type="transmembrane region" description="Helical" evidence="8">
    <location>
        <begin position="20"/>
        <end position="44"/>
    </location>
</feature>
<keyword evidence="10" id="KW-1185">Reference proteome</keyword>
<dbReference type="GO" id="GO:0005283">
    <property type="term" value="F:amino acid:sodium symporter activity"/>
    <property type="evidence" value="ECO:0007669"/>
    <property type="project" value="InterPro"/>
</dbReference>
<evidence type="ECO:0000256" key="3">
    <source>
        <dbReference type="ARBA" id="ARBA00022448"/>
    </source>
</evidence>
<comment type="similarity">
    <text evidence="2 8">Belongs to the alanine or glycine:cation symporter (AGCS) (TC 2.A.25) family.</text>
</comment>
<gene>
    <name evidence="9" type="ORF">SAMN04488508_10885</name>
</gene>
<sequence>MFEIFEGLVAKFSSWVWDWPLLILLIGGGIFFLIYSRFTPFLYFKHAIDILRGKYDDQNTPGQLSHFQALSSAIAATVGMGNISGVAVAIATGGPGAVFWMWISALIGMATKFYTCSLAVMYRSKDEKGNVLSGPMYVITEGLGASWKPLAVLFSLAGLIGTLPAFTANQLTQTLIDVWDWEEEYKWHIGFVLAGLASVVILGGIQRIGVVASRLVPFMVGLYFVTVITILVIQFDVVPDMFMMILTDAFSGRAAAGGVLGYLIKTGIKRGAFSNEAGIGTAPMMHGTAKTNEPIREGLVAMIGPAIDTLFVCTLTALAILSTGVWQHSDKNGISLTLSAFNEVLPYGIGDGVVVIMVLVFALSTLFSYSYYGTNCLGFLTKPKYGKYYNYIYLGSIVIAAVVKIDFAINLIDSAFALMAIPTVLSGLILAPRVNKSAKMYFGKLKK</sequence>
<evidence type="ECO:0000256" key="5">
    <source>
        <dbReference type="ARBA" id="ARBA00022692"/>
    </source>
</evidence>
<dbReference type="PANTHER" id="PTHR30330:SF3">
    <property type="entry name" value="TRANSCRIPTIONAL REGULATOR, LRP FAMILY"/>
    <property type="match status" value="1"/>
</dbReference>
<keyword evidence="7 8" id="KW-0472">Membrane</keyword>
<dbReference type="GO" id="GO:0005886">
    <property type="term" value="C:plasma membrane"/>
    <property type="evidence" value="ECO:0007669"/>
    <property type="project" value="UniProtKB-SubCell"/>
</dbReference>
<dbReference type="OrthoDB" id="9804874at2"/>
<feature type="transmembrane region" description="Helical" evidence="8">
    <location>
        <begin position="388"/>
        <end position="409"/>
    </location>
</feature>
<dbReference type="PANTHER" id="PTHR30330">
    <property type="entry name" value="AGSS FAMILY TRANSPORTER, SODIUM-ALANINE"/>
    <property type="match status" value="1"/>
</dbReference>
<feature type="transmembrane region" description="Helical" evidence="8">
    <location>
        <begin position="99"/>
        <end position="122"/>
    </location>
</feature>
<evidence type="ECO:0000256" key="8">
    <source>
        <dbReference type="RuleBase" id="RU363064"/>
    </source>
</evidence>
<dbReference type="Gene3D" id="1.20.1740.10">
    <property type="entry name" value="Amino acid/polyamine transporter I"/>
    <property type="match status" value="1"/>
</dbReference>
<dbReference type="Pfam" id="PF01235">
    <property type="entry name" value="Na_Ala_symp"/>
    <property type="match status" value="1"/>
</dbReference>
<feature type="transmembrane region" description="Helical" evidence="8">
    <location>
        <begin position="143"/>
        <end position="165"/>
    </location>
</feature>
<feature type="transmembrane region" description="Helical" evidence="8">
    <location>
        <begin position="415"/>
        <end position="434"/>
    </location>
</feature>
<evidence type="ECO:0000256" key="7">
    <source>
        <dbReference type="ARBA" id="ARBA00023136"/>
    </source>
</evidence>
<feature type="transmembrane region" description="Helical" evidence="8">
    <location>
        <begin position="185"/>
        <end position="203"/>
    </location>
</feature>
<evidence type="ECO:0000313" key="9">
    <source>
        <dbReference type="EMBL" id="SHJ38310.1"/>
    </source>
</evidence>
<evidence type="ECO:0000256" key="4">
    <source>
        <dbReference type="ARBA" id="ARBA00022475"/>
    </source>
</evidence>
<dbReference type="PROSITE" id="PS00873">
    <property type="entry name" value="NA_ALANINE_SYMP"/>
    <property type="match status" value="1"/>
</dbReference>
<keyword evidence="3 8" id="KW-0813">Transport</keyword>
<dbReference type="NCBIfam" id="TIGR00835">
    <property type="entry name" value="agcS"/>
    <property type="match status" value="1"/>
</dbReference>
<feature type="transmembrane region" description="Helical" evidence="8">
    <location>
        <begin position="299"/>
        <end position="324"/>
    </location>
</feature>
<dbReference type="Proteomes" id="UP000184432">
    <property type="component" value="Unassembled WGS sequence"/>
</dbReference>
<feature type="transmembrane region" description="Helical" evidence="8">
    <location>
        <begin position="215"/>
        <end position="235"/>
    </location>
</feature>
<dbReference type="AlphaFoldDB" id="A0A1M6IV67"/>
<dbReference type="EMBL" id="FQYP01000008">
    <property type="protein sequence ID" value="SHJ38310.1"/>
    <property type="molecule type" value="Genomic_DNA"/>
</dbReference>
<evidence type="ECO:0000256" key="2">
    <source>
        <dbReference type="ARBA" id="ARBA00009261"/>
    </source>
</evidence>
<feature type="transmembrane region" description="Helical" evidence="8">
    <location>
        <begin position="73"/>
        <end position="93"/>
    </location>
</feature>
<accession>A0A1M6IV67</accession>
<keyword evidence="5 8" id="KW-0812">Transmembrane</keyword>
<comment type="subcellular location">
    <subcellularLocation>
        <location evidence="1 8">Cell membrane</location>
        <topology evidence="1 8">Multi-pass membrane protein</topology>
    </subcellularLocation>
</comment>
<protein>
    <submittedName>
        <fullName evidence="9">Alanine or glycine:cation symporter, AGCS family</fullName>
    </submittedName>
</protein>
<keyword evidence="4 8" id="KW-1003">Cell membrane</keyword>
<feature type="transmembrane region" description="Helical" evidence="8">
    <location>
        <begin position="344"/>
        <end position="367"/>
    </location>
</feature>